<comment type="caution">
    <text evidence="2">The sequence shown here is derived from an EMBL/GenBank/DDBJ whole genome shotgun (WGS) entry which is preliminary data.</text>
</comment>
<dbReference type="GeneID" id="95988505"/>
<feature type="compositionally biased region" description="Low complexity" evidence="1">
    <location>
        <begin position="12"/>
        <end position="22"/>
    </location>
</feature>
<gene>
    <name evidence="2" type="ORF">Q8F55_007462</name>
</gene>
<evidence type="ECO:0000313" key="3">
    <source>
        <dbReference type="Proteomes" id="UP001565368"/>
    </source>
</evidence>
<keyword evidence="3" id="KW-1185">Reference proteome</keyword>
<dbReference type="EMBL" id="JBBXJM010000006">
    <property type="protein sequence ID" value="KAL1405786.1"/>
    <property type="molecule type" value="Genomic_DNA"/>
</dbReference>
<evidence type="ECO:0000256" key="1">
    <source>
        <dbReference type="SAM" id="MobiDB-lite"/>
    </source>
</evidence>
<accession>A0ABR3PTM0</accession>
<reference evidence="2 3" key="1">
    <citation type="submission" date="2023-08" db="EMBL/GenBank/DDBJ databases">
        <title>Annotated Genome Sequence of Vanrija albida AlHP1.</title>
        <authorList>
            <person name="Herzog R."/>
        </authorList>
    </citation>
    <scope>NUCLEOTIDE SEQUENCE [LARGE SCALE GENOMIC DNA]</scope>
    <source>
        <strain evidence="2 3">AlHP1</strain>
    </source>
</reference>
<sequence length="270" mass="28493">MPSPDPKRQLRATASTESTAETYGRRHGIPDDVQAALQNVGWRNRQAVAMGAPGAGRTLQPTQSLPTLPGGFMTAHQTYAHAQAIIDKEVHRSHELRPMAFPGSGDVDALSLSPRADRTLRFTADGEARVSARGMKRRDEDEGSGTDVDEDVVVDEAPATPVNPAASDFPPVFKSPVISQPELYAAPGSMPPPPLPGRATRSLPRRGFTKTVSAPVGRLGTFSGMDVDLPFVVGAPGVAGFAPSGLAAPLGTEEEDGFDVSDWASSEINF</sequence>
<name>A0ABR3PTM0_9TREE</name>
<proteinExistence type="predicted"/>
<feature type="region of interest" description="Disordered" evidence="1">
    <location>
        <begin position="1"/>
        <end position="30"/>
    </location>
</feature>
<organism evidence="2 3">
    <name type="scientific">Vanrija albida</name>
    <dbReference type="NCBI Taxonomy" id="181172"/>
    <lineage>
        <taxon>Eukaryota</taxon>
        <taxon>Fungi</taxon>
        <taxon>Dikarya</taxon>
        <taxon>Basidiomycota</taxon>
        <taxon>Agaricomycotina</taxon>
        <taxon>Tremellomycetes</taxon>
        <taxon>Trichosporonales</taxon>
        <taxon>Trichosporonaceae</taxon>
        <taxon>Vanrija</taxon>
    </lineage>
</organism>
<evidence type="ECO:0000313" key="2">
    <source>
        <dbReference type="EMBL" id="KAL1405786.1"/>
    </source>
</evidence>
<dbReference type="Proteomes" id="UP001565368">
    <property type="component" value="Unassembled WGS sequence"/>
</dbReference>
<dbReference type="RefSeq" id="XP_069205730.1">
    <property type="nucleotide sequence ID" value="XM_069355889.1"/>
</dbReference>
<protein>
    <submittedName>
        <fullName evidence="2">Uncharacterized protein</fullName>
    </submittedName>
</protein>